<protein>
    <submittedName>
        <fullName evidence="3">Unannotated protein</fullName>
    </submittedName>
</protein>
<accession>A0A6J6NQG6</accession>
<feature type="region of interest" description="Disordered" evidence="1">
    <location>
        <begin position="27"/>
        <end position="57"/>
    </location>
</feature>
<evidence type="ECO:0000259" key="2">
    <source>
        <dbReference type="Pfam" id="PF09992"/>
    </source>
</evidence>
<dbReference type="AlphaFoldDB" id="A0A6J6NQG6"/>
<gene>
    <name evidence="3" type="ORF">UFOPK2579_00168</name>
</gene>
<sequence>MRTRPPLIAAALACLLAAGAPALAQDRPAGARADEQAIQPVDSGHLRHSSDREPGLLAPALSPRQALLVPARRTTTSTRQIAPGVRYTTWDQRDARGPIRAHLLAIDWTTPGVRIDYRNPGSVAATDDVLDMVRRSGGIAGVNGDFYDIGNTGAPLGVGMSAARGLYNARASGWNSAFYLTQKGRPEIGTVPLRGVIKQHPQLTITNVNSHFVAPGGIGVYTPRWGSTPGYQVTQGQEQDIRMLVVRDQVVVANKAKLDPGHHIDGMVLVGRGEGAAGLRRLKKGTKLRANWWLKDDPSMVITGSKFLIDDGIIQVVDDTEMHPRTAIGIDRDTHEVLLLVIDGRQSFSRGYTMVELARMMMDLGADEALNLDGGGSTTMVARQRSGSLGVMNSPSDGFLRHVANSVVVSYHQP</sequence>
<feature type="domain" description="Phosphodiester glycosidase" evidence="2">
    <location>
        <begin position="272"/>
        <end position="409"/>
    </location>
</feature>
<organism evidence="3">
    <name type="scientific">freshwater metagenome</name>
    <dbReference type="NCBI Taxonomy" id="449393"/>
    <lineage>
        <taxon>unclassified sequences</taxon>
        <taxon>metagenomes</taxon>
        <taxon>ecological metagenomes</taxon>
    </lineage>
</organism>
<dbReference type="Pfam" id="PF09992">
    <property type="entry name" value="NAGPA"/>
    <property type="match status" value="1"/>
</dbReference>
<reference evidence="3" key="1">
    <citation type="submission" date="2020-05" db="EMBL/GenBank/DDBJ databases">
        <authorList>
            <person name="Chiriac C."/>
            <person name="Salcher M."/>
            <person name="Ghai R."/>
            <person name="Kavagutti S V."/>
        </authorList>
    </citation>
    <scope>NUCLEOTIDE SEQUENCE</scope>
</reference>
<dbReference type="PANTHER" id="PTHR40446">
    <property type="entry name" value="N-ACETYLGLUCOSAMINE-1-PHOSPHODIESTER ALPHA-N-ACETYLGLUCOSAMINIDASE"/>
    <property type="match status" value="1"/>
</dbReference>
<dbReference type="EMBL" id="CAEZXR010000010">
    <property type="protein sequence ID" value="CAB4687064.1"/>
    <property type="molecule type" value="Genomic_DNA"/>
</dbReference>
<evidence type="ECO:0000256" key="1">
    <source>
        <dbReference type="SAM" id="MobiDB-lite"/>
    </source>
</evidence>
<dbReference type="InterPro" id="IPR018711">
    <property type="entry name" value="NAGPA"/>
</dbReference>
<evidence type="ECO:0000313" key="3">
    <source>
        <dbReference type="EMBL" id="CAB4687064.1"/>
    </source>
</evidence>
<dbReference type="PANTHER" id="PTHR40446:SF2">
    <property type="entry name" value="N-ACETYLGLUCOSAMINE-1-PHOSPHODIESTER ALPHA-N-ACETYLGLUCOSAMINIDASE"/>
    <property type="match status" value="1"/>
</dbReference>
<name>A0A6J6NQG6_9ZZZZ</name>
<feature type="compositionally biased region" description="Basic and acidic residues" evidence="1">
    <location>
        <begin position="44"/>
        <end position="54"/>
    </location>
</feature>
<proteinExistence type="predicted"/>